<gene>
    <name evidence="5" type="ORF">BCV71DRAFT_108310</name>
</gene>
<comment type="subcellular location">
    <subcellularLocation>
        <location evidence="4">Membrane</location>
        <topology evidence="4">Multi-pass membrane protein</topology>
    </subcellularLocation>
</comment>
<dbReference type="AlphaFoldDB" id="A0A0A1NGL4"/>
<keyword evidence="4" id="KW-0187">Copper transport</keyword>
<protein>
    <recommendedName>
        <fullName evidence="4">Copper transport protein</fullName>
    </recommendedName>
</protein>
<dbReference type="PANTHER" id="PTHR12483">
    <property type="entry name" value="SOLUTE CARRIER FAMILY 31 COPPER TRANSPORTERS"/>
    <property type="match status" value="1"/>
</dbReference>
<evidence type="ECO:0000256" key="3">
    <source>
        <dbReference type="ARBA" id="ARBA00023136"/>
    </source>
</evidence>
<dbReference type="PANTHER" id="PTHR12483:SF115">
    <property type="entry name" value="COPPER TRANSPORT PROTEIN"/>
    <property type="match status" value="1"/>
</dbReference>
<evidence type="ECO:0000256" key="2">
    <source>
        <dbReference type="ARBA" id="ARBA00022989"/>
    </source>
</evidence>
<feature type="transmembrane region" description="Helical" evidence="4">
    <location>
        <begin position="44"/>
        <end position="63"/>
    </location>
</feature>
<organism evidence="5 6">
    <name type="scientific">Rhizopus microsporus</name>
    <dbReference type="NCBI Taxonomy" id="58291"/>
    <lineage>
        <taxon>Eukaryota</taxon>
        <taxon>Fungi</taxon>
        <taxon>Fungi incertae sedis</taxon>
        <taxon>Mucoromycota</taxon>
        <taxon>Mucoromycotina</taxon>
        <taxon>Mucoromycetes</taxon>
        <taxon>Mucorales</taxon>
        <taxon>Mucorineae</taxon>
        <taxon>Rhizopodaceae</taxon>
        <taxon>Rhizopus</taxon>
    </lineage>
</organism>
<keyword evidence="4" id="KW-0186">Copper</keyword>
<sequence>MEDHSGHGGHQMPSGPTCKMNMLFNWQVEDTCVVFQWWHISGPWSLLISCIAIFIIAAFYEWIRAYAAALESNWQQSALFQRNGNSQSNEEEQEQENVVYAYQQYTRLSNKRELARSAIYAILVGISFWLMLVFMTYNGYLMIATVLGAGFGHYFFGNGKLGVNKSIQCH</sequence>
<feature type="transmembrane region" description="Helical" evidence="4">
    <location>
        <begin position="117"/>
        <end position="134"/>
    </location>
</feature>
<dbReference type="Proteomes" id="UP000242381">
    <property type="component" value="Unassembled WGS sequence"/>
</dbReference>
<reference evidence="5 6" key="1">
    <citation type="journal article" date="2016" name="Proc. Natl. Acad. Sci. U.S.A.">
        <title>Lipid metabolic changes in an early divergent fungus govern the establishment of a mutualistic symbiosis with endobacteria.</title>
        <authorList>
            <person name="Lastovetsky O.A."/>
            <person name="Gaspar M.L."/>
            <person name="Mondo S.J."/>
            <person name="LaButti K.M."/>
            <person name="Sandor L."/>
            <person name="Grigoriev I.V."/>
            <person name="Henry S.A."/>
            <person name="Pawlowska T.E."/>
        </authorList>
    </citation>
    <scope>NUCLEOTIDE SEQUENCE [LARGE SCALE GENOMIC DNA]</scope>
    <source>
        <strain evidence="5 6">ATCC 11559</strain>
    </source>
</reference>
<dbReference type="Pfam" id="PF04145">
    <property type="entry name" value="Ctr"/>
    <property type="match status" value="1"/>
</dbReference>
<evidence type="ECO:0000313" key="5">
    <source>
        <dbReference type="EMBL" id="ORE18946.1"/>
    </source>
</evidence>
<keyword evidence="4" id="KW-0813">Transport</keyword>
<accession>A0A0A1NGL4</accession>
<dbReference type="GO" id="GO:0016020">
    <property type="term" value="C:membrane"/>
    <property type="evidence" value="ECO:0007669"/>
    <property type="project" value="UniProtKB-SubCell"/>
</dbReference>
<name>A0A0A1NGL4_RHIZD</name>
<dbReference type="EMBL" id="KV921319">
    <property type="protein sequence ID" value="ORE18946.1"/>
    <property type="molecule type" value="Genomic_DNA"/>
</dbReference>
<proteinExistence type="inferred from homology"/>
<keyword evidence="2 4" id="KW-1133">Transmembrane helix</keyword>
<dbReference type="VEuPathDB" id="FungiDB:BCV72DRAFT_89155"/>
<comment type="similarity">
    <text evidence="4">Belongs to the copper transporter (Ctr) (TC 1.A.56) family. SLC31A subfamily.</text>
</comment>
<dbReference type="InterPro" id="IPR007274">
    <property type="entry name" value="Cop_transporter"/>
</dbReference>
<dbReference type="OMA" id="AKTVACH"/>
<dbReference type="GO" id="GO:0005375">
    <property type="term" value="F:copper ion transmembrane transporter activity"/>
    <property type="evidence" value="ECO:0007669"/>
    <property type="project" value="UniProtKB-UniRule"/>
</dbReference>
<evidence type="ECO:0000313" key="6">
    <source>
        <dbReference type="Proteomes" id="UP000242381"/>
    </source>
</evidence>
<keyword evidence="1 4" id="KW-0812">Transmembrane</keyword>
<evidence type="ECO:0000256" key="1">
    <source>
        <dbReference type="ARBA" id="ARBA00022692"/>
    </source>
</evidence>
<keyword evidence="3 4" id="KW-0472">Membrane</keyword>
<evidence type="ECO:0000256" key="4">
    <source>
        <dbReference type="RuleBase" id="RU367022"/>
    </source>
</evidence>
<keyword evidence="4" id="KW-0406">Ion transport</keyword>
<feature type="transmembrane region" description="Helical" evidence="4">
    <location>
        <begin position="140"/>
        <end position="157"/>
    </location>
</feature>